<dbReference type="InterPro" id="IPR001680">
    <property type="entry name" value="WD40_rpt"/>
</dbReference>
<feature type="repeat" description="WD" evidence="3">
    <location>
        <begin position="217"/>
        <end position="258"/>
    </location>
</feature>
<dbReference type="SMART" id="SM00320">
    <property type="entry name" value="WD40"/>
    <property type="match status" value="5"/>
</dbReference>
<dbReference type="Gene3D" id="2.130.10.10">
    <property type="entry name" value="YVTN repeat-like/Quinoprotein amine dehydrogenase"/>
    <property type="match status" value="1"/>
</dbReference>
<keyword evidence="1 3" id="KW-0853">WD repeat</keyword>
<keyword evidence="2" id="KW-0677">Repeat</keyword>
<dbReference type="Pfam" id="PF00400">
    <property type="entry name" value="WD40"/>
    <property type="match status" value="5"/>
</dbReference>
<protein>
    <submittedName>
        <fullName evidence="5">WD40 repeat-like protein</fullName>
    </submittedName>
</protein>
<feature type="repeat" description="WD" evidence="3">
    <location>
        <begin position="163"/>
        <end position="193"/>
    </location>
</feature>
<dbReference type="InterPro" id="IPR020472">
    <property type="entry name" value="WD40_PAC1"/>
</dbReference>
<gene>
    <name evidence="5" type="ORF">NADFUDRAFT_40837</name>
</gene>
<keyword evidence="6" id="KW-1185">Reference proteome</keyword>
<evidence type="ECO:0000256" key="3">
    <source>
        <dbReference type="PROSITE-ProRule" id="PRU00221"/>
    </source>
</evidence>
<evidence type="ECO:0000313" key="6">
    <source>
        <dbReference type="Proteomes" id="UP000095009"/>
    </source>
</evidence>
<reference evidence="5 6" key="1">
    <citation type="journal article" date="2016" name="Proc. Natl. Acad. Sci. U.S.A.">
        <title>Comparative genomics of biotechnologically important yeasts.</title>
        <authorList>
            <person name="Riley R."/>
            <person name="Haridas S."/>
            <person name="Wolfe K.H."/>
            <person name="Lopes M.R."/>
            <person name="Hittinger C.T."/>
            <person name="Goeker M."/>
            <person name="Salamov A.A."/>
            <person name="Wisecaver J.H."/>
            <person name="Long T.M."/>
            <person name="Calvey C.H."/>
            <person name="Aerts A.L."/>
            <person name="Barry K.W."/>
            <person name="Choi C."/>
            <person name="Clum A."/>
            <person name="Coughlan A.Y."/>
            <person name="Deshpande S."/>
            <person name="Douglass A.P."/>
            <person name="Hanson S.J."/>
            <person name="Klenk H.-P."/>
            <person name="LaButti K.M."/>
            <person name="Lapidus A."/>
            <person name="Lindquist E.A."/>
            <person name="Lipzen A.M."/>
            <person name="Meier-Kolthoff J.P."/>
            <person name="Ohm R.A."/>
            <person name="Otillar R.P."/>
            <person name="Pangilinan J.L."/>
            <person name="Peng Y."/>
            <person name="Rokas A."/>
            <person name="Rosa C.A."/>
            <person name="Scheuner C."/>
            <person name="Sibirny A.A."/>
            <person name="Slot J.C."/>
            <person name="Stielow J.B."/>
            <person name="Sun H."/>
            <person name="Kurtzman C.P."/>
            <person name="Blackwell M."/>
            <person name="Grigoriev I.V."/>
            <person name="Jeffries T.W."/>
        </authorList>
    </citation>
    <scope>NUCLEOTIDE SEQUENCE [LARGE SCALE GENOMIC DNA]</scope>
    <source>
        <strain evidence="5 6">DSM 6958</strain>
    </source>
</reference>
<dbReference type="PROSITE" id="PS00678">
    <property type="entry name" value="WD_REPEATS_1"/>
    <property type="match status" value="1"/>
</dbReference>
<feature type="repeat" description="WD" evidence="3">
    <location>
        <begin position="298"/>
        <end position="331"/>
    </location>
</feature>
<dbReference type="PANTHER" id="PTHR19855">
    <property type="entry name" value="WD40 REPEAT PROTEIN 12, 37"/>
    <property type="match status" value="1"/>
</dbReference>
<accession>A0A1E3PLI6</accession>
<dbReference type="PRINTS" id="PR00320">
    <property type="entry name" value="GPROTEINBRPT"/>
</dbReference>
<dbReference type="SUPFAM" id="SSF50978">
    <property type="entry name" value="WD40 repeat-like"/>
    <property type="match status" value="1"/>
</dbReference>
<feature type="repeat" description="WD" evidence="3">
    <location>
        <begin position="123"/>
        <end position="148"/>
    </location>
</feature>
<dbReference type="InterPro" id="IPR019775">
    <property type="entry name" value="WD40_repeat_CS"/>
</dbReference>
<dbReference type="EMBL" id="KV454408">
    <property type="protein sequence ID" value="ODQ66188.1"/>
    <property type="molecule type" value="Genomic_DNA"/>
</dbReference>
<dbReference type="STRING" id="857566.A0A1E3PLI6"/>
<sequence>MLEESDLQFPLHTTSAMVVVVNFRFLGPFNHCYNSHVGIPDLVVPVSWLEDHQDISGRLDEHGRRFGGPHRGLESDYQFELGEQVCVVGVVLRQVPRGNTPLVIGYRLVVAPRIRSLHYTRWISSVSVNPTESLGAVGSYDGLVRLWENDRVSDKAGFLNYQLIGHDGPVRAVKWSGYRQLVSGSTDKTVLCWAIPRQLSSTPLSGMSISVKPVAKLVGHSAPISRVAVMPNRRCVLASSDNGEILQWALPAEEETNDSATDYTTTEGDDSDFDTKPRVKRCRSRPTQLSSVTYQARLMGHHPSVAISGLAATDTMAYTSSHDHSLRIWDLTLADQPYLSNIATWYSAHAITALEKLSPTLVAVAGGAGARHLTLYDTRQPAPIVVMAGPAHAAAITQIAKCESGDDYSSLPFEVASASHDGTVQFWDWRFMGRARAGLVVSQTATTLDVCGKWRTTMAPTSEIAVFDIDWTRDGLAIVGQASRVDLVDM</sequence>
<feature type="region of interest" description="Disordered" evidence="4">
    <location>
        <begin position="256"/>
        <end position="278"/>
    </location>
</feature>
<organism evidence="5 6">
    <name type="scientific">Nadsonia fulvescens var. elongata DSM 6958</name>
    <dbReference type="NCBI Taxonomy" id="857566"/>
    <lineage>
        <taxon>Eukaryota</taxon>
        <taxon>Fungi</taxon>
        <taxon>Dikarya</taxon>
        <taxon>Ascomycota</taxon>
        <taxon>Saccharomycotina</taxon>
        <taxon>Dipodascomycetes</taxon>
        <taxon>Dipodascales</taxon>
        <taxon>Dipodascales incertae sedis</taxon>
        <taxon>Nadsonia</taxon>
    </lineage>
</organism>
<dbReference type="PANTHER" id="PTHR19855:SF11">
    <property type="entry name" value="RIBOSOME BIOGENESIS PROTEIN WDR12"/>
    <property type="match status" value="1"/>
</dbReference>
<dbReference type="PROSITE" id="PS50082">
    <property type="entry name" value="WD_REPEATS_2"/>
    <property type="match status" value="4"/>
</dbReference>
<evidence type="ECO:0000256" key="2">
    <source>
        <dbReference type="ARBA" id="ARBA00022737"/>
    </source>
</evidence>
<dbReference type="Proteomes" id="UP000095009">
    <property type="component" value="Unassembled WGS sequence"/>
</dbReference>
<evidence type="ECO:0000256" key="4">
    <source>
        <dbReference type="SAM" id="MobiDB-lite"/>
    </source>
</evidence>
<proteinExistence type="predicted"/>
<dbReference type="InterPro" id="IPR036322">
    <property type="entry name" value="WD40_repeat_dom_sf"/>
</dbReference>
<evidence type="ECO:0000313" key="5">
    <source>
        <dbReference type="EMBL" id="ODQ66188.1"/>
    </source>
</evidence>
<name>A0A1E3PLI6_9ASCO</name>
<evidence type="ECO:0000256" key="1">
    <source>
        <dbReference type="ARBA" id="ARBA00022574"/>
    </source>
</evidence>
<dbReference type="AlphaFoldDB" id="A0A1E3PLI6"/>
<dbReference type="OrthoDB" id="10251381at2759"/>
<dbReference type="InterPro" id="IPR015943">
    <property type="entry name" value="WD40/YVTN_repeat-like_dom_sf"/>
</dbReference>